<evidence type="ECO:0000313" key="2">
    <source>
        <dbReference type="Proteomes" id="UP000824120"/>
    </source>
</evidence>
<reference evidence="1 2" key="1">
    <citation type="submission" date="2020-09" db="EMBL/GenBank/DDBJ databases">
        <title>De no assembly of potato wild relative species, Solanum commersonii.</title>
        <authorList>
            <person name="Cho K."/>
        </authorList>
    </citation>
    <scope>NUCLEOTIDE SEQUENCE [LARGE SCALE GENOMIC DNA]</scope>
    <source>
        <strain evidence="1">LZ3.2</strain>
        <tissue evidence="1">Leaf</tissue>
    </source>
</reference>
<organism evidence="1 2">
    <name type="scientific">Solanum commersonii</name>
    <name type="common">Commerson's wild potato</name>
    <name type="synonym">Commerson's nightshade</name>
    <dbReference type="NCBI Taxonomy" id="4109"/>
    <lineage>
        <taxon>Eukaryota</taxon>
        <taxon>Viridiplantae</taxon>
        <taxon>Streptophyta</taxon>
        <taxon>Embryophyta</taxon>
        <taxon>Tracheophyta</taxon>
        <taxon>Spermatophyta</taxon>
        <taxon>Magnoliopsida</taxon>
        <taxon>eudicotyledons</taxon>
        <taxon>Gunneridae</taxon>
        <taxon>Pentapetalae</taxon>
        <taxon>asterids</taxon>
        <taxon>lamiids</taxon>
        <taxon>Solanales</taxon>
        <taxon>Solanaceae</taxon>
        <taxon>Solanoideae</taxon>
        <taxon>Solaneae</taxon>
        <taxon>Solanum</taxon>
    </lineage>
</organism>
<protein>
    <submittedName>
        <fullName evidence="1">Uncharacterized protein</fullName>
    </submittedName>
</protein>
<gene>
    <name evidence="1" type="ORF">H5410_002240</name>
</gene>
<sequence>MNNYTVIAMLWNVYKFLLFNFLNNIPKKAFDPRVLSITLESYLFNYLKIDLTKERQAKTLLAQHATKQRERVVKEIRVAVSRSMDDVQLMVALSLETYTSAID</sequence>
<name>A0A9J6B1S8_SOLCO</name>
<comment type="caution">
    <text evidence="1">The sequence shown here is derived from an EMBL/GenBank/DDBJ whole genome shotgun (WGS) entry which is preliminary data.</text>
</comment>
<accession>A0A9J6B1S8</accession>
<dbReference type="EMBL" id="JACXVP010000001">
    <property type="protein sequence ID" value="KAG5630523.1"/>
    <property type="molecule type" value="Genomic_DNA"/>
</dbReference>
<keyword evidence="2" id="KW-1185">Reference proteome</keyword>
<evidence type="ECO:0000313" key="1">
    <source>
        <dbReference type="EMBL" id="KAG5630523.1"/>
    </source>
</evidence>
<proteinExistence type="predicted"/>
<dbReference type="AlphaFoldDB" id="A0A9J6B1S8"/>
<dbReference type="Proteomes" id="UP000824120">
    <property type="component" value="Chromosome 1"/>
</dbReference>